<dbReference type="AlphaFoldDB" id="B9TMG2"/>
<proteinExistence type="predicted"/>
<dbReference type="EMBL" id="EQ989050">
    <property type="protein sequence ID" value="EEF22952.1"/>
    <property type="molecule type" value="Genomic_DNA"/>
</dbReference>
<feature type="compositionally biased region" description="Basic and acidic residues" evidence="1">
    <location>
        <begin position="186"/>
        <end position="196"/>
    </location>
</feature>
<feature type="region of interest" description="Disordered" evidence="1">
    <location>
        <begin position="282"/>
        <end position="305"/>
    </location>
</feature>
<feature type="region of interest" description="Disordered" evidence="1">
    <location>
        <begin position="178"/>
        <end position="230"/>
    </location>
</feature>
<organism evidence="2 3">
    <name type="scientific">Ricinus communis</name>
    <name type="common">Castor bean</name>
    <dbReference type="NCBI Taxonomy" id="3988"/>
    <lineage>
        <taxon>Eukaryota</taxon>
        <taxon>Viridiplantae</taxon>
        <taxon>Streptophyta</taxon>
        <taxon>Embryophyta</taxon>
        <taxon>Tracheophyta</taxon>
        <taxon>Spermatophyta</taxon>
        <taxon>Magnoliopsida</taxon>
        <taxon>eudicotyledons</taxon>
        <taxon>Gunneridae</taxon>
        <taxon>Pentapetalae</taxon>
        <taxon>rosids</taxon>
        <taxon>fabids</taxon>
        <taxon>Malpighiales</taxon>
        <taxon>Euphorbiaceae</taxon>
        <taxon>Acalyphoideae</taxon>
        <taxon>Acalypheae</taxon>
        <taxon>Ricinus</taxon>
    </lineage>
</organism>
<feature type="region of interest" description="Disordered" evidence="1">
    <location>
        <begin position="52"/>
        <end position="85"/>
    </location>
</feature>
<feature type="compositionally biased region" description="Pro residues" evidence="1">
    <location>
        <begin position="57"/>
        <end position="71"/>
    </location>
</feature>
<feature type="compositionally biased region" description="Basic and acidic residues" evidence="1">
    <location>
        <begin position="212"/>
        <end position="227"/>
    </location>
</feature>
<dbReference type="InParanoid" id="B9TMG2"/>
<keyword evidence="3" id="KW-1185">Reference proteome</keyword>
<evidence type="ECO:0000313" key="3">
    <source>
        <dbReference type="Proteomes" id="UP000008311"/>
    </source>
</evidence>
<reference evidence="3" key="1">
    <citation type="journal article" date="2010" name="Nat. Biotechnol.">
        <title>Draft genome sequence of the oilseed species Ricinus communis.</title>
        <authorList>
            <person name="Chan A.P."/>
            <person name="Crabtree J."/>
            <person name="Zhao Q."/>
            <person name="Lorenzi H."/>
            <person name="Orvis J."/>
            <person name="Puiu D."/>
            <person name="Melake-Berhan A."/>
            <person name="Jones K.M."/>
            <person name="Redman J."/>
            <person name="Chen G."/>
            <person name="Cahoon E.B."/>
            <person name="Gedil M."/>
            <person name="Stanke M."/>
            <person name="Haas B.J."/>
            <person name="Wortman J.R."/>
            <person name="Fraser-Liggett C.M."/>
            <person name="Ravel J."/>
            <person name="Rabinowicz P.D."/>
        </authorList>
    </citation>
    <scope>NUCLEOTIDE SEQUENCE [LARGE SCALE GENOMIC DNA]</scope>
    <source>
        <strain evidence="3">cv. Hale</strain>
    </source>
</reference>
<name>B9TMG2_RICCO</name>
<accession>B9TMG2</accession>
<feature type="non-terminal residue" evidence="2">
    <location>
        <position position="1"/>
    </location>
</feature>
<evidence type="ECO:0000256" key="1">
    <source>
        <dbReference type="SAM" id="MobiDB-lite"/>
    </source>
</evidence>
<gene>
    <name evidence="2" type="ORF">RCOM_2129790</name>
</gene>
<feature type="region of interest" description="Disordered" evidence="1">
    <location>
        <begin position="98"/>
        <end position="127"/>
    </location>
</feature>
<feature type="compositionally biased region" description="Basic and acidic residues" evidence="1">
    <location>
        <begin position="287"/>
        <end position="305"/>
    </location>
</feature>
<evidence type="ECO:0000313" key="2">
    <source>
        <dbReference type="EMBL" id="EEF22952.1"/>
    </source>
</evidence>
<dbReference type="Proteomes" id="UP000008311">
    <property type="component" value="Unassembled WGS sequence"/>
</dbReference>
<protein>
    <submittedName>
        <fullName evidence="2">Uncharacterized protein</fullName>
    </submittedName>
</protein>
<sequence>RPGARRHRRRAAAGLEAGATALASALAADVRRLRFVVAIRPDRARHRFLQGTRIPGRPRPAQPRLPLPRPPGAAERHAGNRHHGDRRIVALRPLGHQRLHARHHAAAEQGSQPGDAAGRHHRGVGDAAVGAGDHLAQAGHAEPEGRLLGEILPHRLQGSRLQDLLAVQPDLVRPVRHAGVGVRQGGRRDPVHEPGRLHQQLQLRPGPARAAAARDRRPGAKKTDRAAHAGQPLELQPALSAGLRQMAAVAVRRRQAGVHRPQDQAPAEQQLRQLHPLHRLVPVAGDRPAERHAATDLDGLRGRPRPDAVRRQLQAGLPRPHTQYEFHVPAMV</sequence>
<feature type="non-terminal residue" evidence="2">
    <location>
        <position position="332"/>
    </location>
</feature>